<evidence type="ECO:0000256" key="2">
    <source>
        <dbReference type="ARBA" id="ARBA00022679"/>
    </source>
</evidence>
<dbReference type="EMBL" id="LCAW01000015">
    <property type="protein sequence ID" value="KKR98848.1"/>
    <property type="molecule type" value="Genomic_DNA"/>
</dbReference>
<dbReference type="Pfam" id="PF13649">
    <property type="entry name" value="Methyltransf_25"/>
    <property type="match status" value="1"/>
</dbReference>
<dbReference type="PANTHER" id="PTHR43861:SF1">
    <property type="entry name" value="TRANS-ACONITATE 2-METHYLTRANSFERASE"/>
    <property type="match status" value="1"/>
</dbReference>
<evidence type="ECO:0000256" key="1">
    <source>
        <dbReference type="ARBA" id="ARBA00022603"/>
    </source>
</evidence>
<dbReference type="PANTHER" id="PTHR43861">
    <property type="entry name" value="TRANS-ACONITATE 2-METHYLTRANSFERASE-RELATED"/>
    <property type="match status" value="1"/>
</dbReference>
<dbReference type="CDD" id="cd02440">
    <property type="entry name" value="AdoMet_MTases"/>
    <property type="match status" value="1"/>
</dbReference>
<dbReference type="InterPro" id="IPR029063">
    <property type="entry name" value="SAM-dependent_MTases_sf"/>
</dbReference>
<keyword evidence="2" id="KW-0808">Transferase</keyword>
<comment type="caution">
    <text evidence="4">The sequence shown here is derived from an EMBL/GenBank/DDBJ whole genome shotgun (WGS) entry which is preliminary data.</text>
</comment>
<proteinExistence type="predicted"/>
<evidence type="ECO:0000313" key="4">
    <source>
        <dbReference type="EMBL" id="KKR98848.1"/>
    </source>
</evidence>
<accession>A0A0G0VD81</accession>
<evidence type="ECO:0000259" key="3">
    <source>
        <dbReference type="Pfam" id="PF13649"/>
    </source>
</evidence>
<name>A0A0G0VD81_9BACT</name>
<feature type="domain" description="Methyltransferase" evidence="3">
    <location>
        <begin position="44"/>
        <end position="136"/>
    </location>
</feature>
<dbReference type="Gene3D" id="3.40.50.150">
    <property type="entry name" value="Vaccinia Virus protein VP39"/>
    <property type="match status" value="1"/>
</dbReference>
<sequence>MSSRDYYNNGKYLAEHSDFLRKADPQKDVTFLVKALGLRKSLCILDVACGQGRHIEALVKLGYCVDGVDYSTSLLKRARETMKQIPKCSSEFLYSSIETFSSKKSYDVAYWFFSDLADVSLPKALKSLNCVLKHGGRILIDTDSVFRIVRYLQEHQQRTFSFDASAMELIDKKNNVSVTYLTVPQWKELMAQYGFRLESVYGDYDMNPYTIKSPRLIIIAKQVARAE</sequence>
<organism evidence="4 5">
    <name type="scientific">Candidatus Uhrbacteria bacterium GW2011_GWC1_41_20</name>
    <dbReference type="NCBI Taxonomy" id="1618983"/>
    <lineage>
        <taxon>Bacteria</taxon>
        <taxon>Candidatus Uhriibacteriota</taxon>
    </lineage>
</organism>
<dbReference type="GO" id="GO:0032259">
    <property type="term" value="P:methylation"/>
    <property type="evidence" value="ECO:0007669"/>
    <property type="project" value="UniProtKB-KW"/>
</dbReference>
<protein>
    <recommendedName>
        <fullName evidence="3">Methyltransferase domain-containing protein</fullName>
    </recommendedName>
</protein>
<keyword evidence="1" id="KW-0489">Methyltransferase</keyword>
<evidence type="ECO:0000313" key="5">
    <source>
        <dbReference type="Proteomes" id="UP000033930"/>
    </source>
</evidence>
<dbReference type="SUPFAM" id="SSF53335">
    <property type="entry name" value="S-adenosyl-L-methionine-dependent methyltransferases"/>
    <property type="match status" value="1"/>
</dbReference>
<dbReference type="Proteomes" id="UP000033930">
    <property type="component" value="Unassembled WGS sequence"/>
</dbReference>
<dbReference type="GO" id="GO:0008168">
    <property type="term" value="F:methyltransferase activity"/>
    <property type="evidence" value="ECO:0007669"/>
    <property type="project" value="UniProtKB-KW"/>
</dbReference>
<dbReference type="InterPro" id="IPR041698">
    <property type="entry name" value="Methyltransf_25"/>
</dbReference>
<reference evidence="4 5" key="1">
    <citation type="journal article" date="2015" name="Nature">
        <title>rRNA introns, odd ribosomes, and small enigmatic genomes across a large radiation of phyla.</title>
        <authorList>
            <person name="Brown C.T."/>
            <person name="Hug L.A."/>
            <person name="Thomas B.C."/>
            <person name="Sharon I."/>
            <person name="Castelle C.J."/>
            <person name="Singh A."/>
            <person name="Wilkins M.J."/>
            <person name="Williams K.H."/>
            <person name="Banfield J.F."/>
        </authorList>
    </citation>
    <scope>NUCLEOTIDE SEQUENCE [LARGE SCALE GENOMIC DNA]</scope>
</reference>
<dbReference type="AlphaFoldDB" id="A0A0G0VD81"/>
<gene>
    <name evidence="4" type="ORF">UU50_C0015G0017</name>
</gene>